<evidence type="ECO:0000313" key="5">
    <source>
        <dbReference type="EMBL" id="TRB76485.1"/>
    </source>
</evidence>
<reference evidence="8 9" key="2">
    <citation type="journal article" date="2019" name="Vet. Microbiol.">
        <title>Genetic characterization of susceptible and multi-drug resistant Mannheimia haemolytica isolated from high-risk stocker calves prior to and after antimicrobial metaphylaxis.</title>
        <authorList>
            <person name="Snyder E.R."/>
            <person name="Alvarez-Narvaez S."/>
            <person name="Credille B.C."/>
        </authorList>
    </citation>
    <scope>NUCLEOTIDE SEQUENCE [LARGE SCALE GENOMIC DNA]</scope>
    <source>
        <strain evidence="5 8">UGA-R5-128-1</strain>
        <strain evidence="4 9">UGA-R7-163-1</strain>
    </source>
</reference>
<keyword evidence="1" id="KW-1133">Transmembrane helix</keyword>
<evidence type="ECO:0000313" key="9">
    <source>
        <dbReference type="Proteomes" id="UP000318394"/>
    </source>
</evidence>
<protein>
    <submittedName>
        <fullName evidence="5">Uncharacterized protein</fullName>
    </submittedName>
</protein>
<accession>A0A248ZXL8</accession>
<evidence type="ECO:0000313" key="2">
    <source>
        <dbReference type="EMBL" id="STY64635.1"/>
    </source>
</evidence>
<name>A0A248ZXL8_MANHA</name>
<dbReference type="Proteomes" id="UP000315164">
    <property type="component" value="Unassembled WGS sequence"/>
</dbReference>
<dbReference type="EMBL" id="VAJI01000001">
    <property type="protein sequence ID" value="TRB40655.1"/>
    <property type="molecule type" value="Genomic_DNA"/>
</dbReference>
<gene>
    <name evidence="5" type="ORF">FEA53_01520</name>
    <name evidence="4" type="ORF">FEB89_01525</name>
    <name evidence="2" type="ORF">NCTC10638_03824</name>
    <name evidence="3" type="ORF">NCTC9380_02452</name>
</gene>
<dbReference type="EMBL" id="VAJB01000001">
    <property type="protein sequence ID" value="TRB76485.1"/>
    <property type="molecule type" value="Genomic_DNA"/>
</dbReference>
<dbReference type="RefSeq" id="WP_006247935.1">
    <property type="nucleotide sequence ID" value="NZ_CP011098.1"/>
</dbReference>
<dbReference type="Proteomes" id="UP000254031">
    <property type="component" value="Unassembled WGS sequence"/>
</dbReference>
<evidence type="ECO:0000313" key="8">
    <source>
        <dbReference type="Proteomes" id="UP000315164"/>
    </source>
</evidence>
<dbReference type="EMBL" id="UGPN01000002">
    <property type="protein sequence ID" value="STY64635.1"/>
    <property type="molecule type" value="Genomic_DNA"/>
</dbReference>
<keyword evidence="1" id="KW-0812">Transmembrane</keyword>
<dbReference type="KEGG" id="mhaq:WC39_03760"/>
<evidence type="ECO:0000313" key="3">
    <source>
        <dbReference type="EMBL" id="STY67108.1"/>
    </source>
</evidence>
<evidence type="ECO:0000313" key="4">
    <source>
        <dbReference type="EMBL" id="TRB40655.1"/>
    </source>
</evidence>
<dbReference type="AlphaFoldDB" id="A0A248ZXL8"/>
<dbReference type="STRING" id="75985.WC39_03760"/>
<dbReference type="EMBL" id="UGPL01000006">
    <property type="protein sequence ID" value="STY67108.1"/>
    <property type="molecule type" value="Genomic_DNA"/>
</dbReference>
<evidence type="ECO:0000313" key="6">
    <source>
        <dbReference type="Proteomes" id="UP000254031"/>
    </source>
</evidence>
<proteinExistence type="predicted"/>
<keyword evidence="1" id="KW-0472">Membrane</keyword>
<dbReference type="OrthoDB" id="5690875at2"/>
<evidence type="ECO:0000256" key="1">
    <source>
        <dbReference type="SAM" id="Phobius"/>
    </source>
</evidence>
<dbReference type="Proteomes" id="UP000318394">
    <property type="component" value="Unassembled WGS sequence"/>
</dbReference>
<sequence length="178" mass="20730">MFSIHSKIEAAYSNPNSSLFQFICFIRKYPKALPFGIMMIFIIPPMIMLIKSYIEVNHILKNIENDKINFNHQQNKYDSIINKAKNQNSQENNLTEINSNIQILAEKHQLTIESLQWNLEQGKSIELSIIGNSRSLFDFIHSVKQIPYLKYNAISLIKSRQDRKVEMNTTLVILANKE</sequence>
<organism evidence="5 8">
    <name type="scientific">Mannheimia haemolytica</name>
    <name type="common">Pasteurella haemolytica</name>
    <dbReference type="NCBI Taxonomy" id="75985"/>
    <lineage>
        <taxon>Bacteria</taxon>
        <taxon>Pseudomonadati</taxon>
        <taxon>Pseudomonadota</taxon>
        <taxon>Gammaproteobacteria</taxon>
        <taxon>Pasteurellales</taxon>
        <taxon>Pasteurellaceae</taxon>
        <taxon>Mannheimia</taxon>
    </lineage>
</organism>
<dbReference type="KEGG" id="mhay:VK67_03760"/>
<evidence type="ECO:0000313" key="7">
    <source>
        <dbReference type="Proteomes" id="UP000254802"/>
    </source>
</evidence>
<dbReference type="GeneID" id="67368370"/>
<feature type="transmembrane region" description="Helical" evidence="1">
    <location>
        <begin position="32"/>
        <end position="54"/>
    </location>
</feature>
<keyword evidence="9" id="KW-1185">Reference proteome</keyword>
<dbReference type="Proteomes" id="UP000254802">
    <property type="component" value="Unassembled WGS sequence"/>
</dbReference>
<reference evidence="6 7" key="1">
    <citation type="submission" date="2018-06" db="EMBL/GenBank/DDBJ databases">
        <authorList>
            <consortium name="Pathogen Informatics"/>
            <person name="Doyle S."/>
        </authorList>
    </citation>
    <scope>NUCLEOTIDE SEQUENCE [LARGE SCALE GENOMIC DNA]</scope>
    <source>
        <strain evidence="2 7">NCTC10638</strain>
        <strain evidence="3 6">NCTC9380</strain>
    </source>
</reference>